<proteinExistence type="predicted"/>
<sequence>MTNVSLNLPRIDPESDDKDPTKDLRLEIGSLLSLWLRTINKRSSIPEWKLDSPSALRRNEMMEIEMRVGPKNVFLRVVATEQTGDREEYRKLYLLGQWLEGPLFRVPCPVGMAPLSRSGGAFGFDTQQSSSLEHLLHQHPVFGLAFSSLLSRDIEDSYRSEIPFTDVEILSIERAGNEKGIFPWSARQDYNQHYGGFDSFFDSTLNIKVESTTGFAINSVDEQWRKHAEQIAYLVSSEDAPISK</sequence>
<comment type="caution">
    <text evidence="2">The sequence shown here is derived from an EMBL/GenBank/DDBJ whole genome shotgun (WGS) entry which is preliminary data.</text>
</comment>
<evidence type="ECO:0000313" key="2">
    <source>
        <dbReference type="EMBL" id="KAG4422186.1"/>
    </source>
</evidence>
<dbReference type="OrthoDB" id="10501553at2759"/>
<keyword evidence="3" id="KW-1185">Reference proteome</keyword>
<evidence type="ECO:0000313" key="3">
    <source>
        <dbReference type="Proteomes" id="UP000664132"/>
    </source>
</evidence>
<gene>
    <name evidence="2" type="ORF">IFR04_004692</name>
</gene>
<dbReference type="AlphaFoldDB" id="A0A8H7WC98"/>
<protein>
    <submittedName>
        <fullName evidence="2">Uncharacterized protein</fullName>
    </submittedName>
</protein>
<dbReference type="EMBL" id="JAFJYH010000053">
    <property type="protein sequence ID" value="KAG4422186.1"/>
    <property type="molecule type" value="Genomic_DNA"/>
</dbReference>
<evidence type="ECO:0000256" key="1">
    <source>
        <dbReference type="SAM" id="MobiDB-lite"/>
    </source>
</evidence>
<dbReference type="Proteomes" id="UP000664132">
    <property type="component" value="Unassembled WGS sequence"/>
</dbReference>
<accession>A0A8H7WC98</accession>
<name>A0A8H7WC98_9HELO</name>
<organism evidence="2 3">
    <name type="scientific">Cadophora malorum</name>
    <dbReference type="NCBI Taxonomy" id="108018"/>
    <lineage>
        <taxon>Eukaryota</taxon>
        <taxon>Fungi</taxon>
        <taxon>Dikarya</taxon>
        <taxon>Ascomycota</taxon>
        <taxon>Pezizomycotina</taxon>
        <taxon>Leotiomycetes</taxon>
        <taxon>Helotiales</taxon>
        <taxon>Ploettnerulaceae</taxon>
        <taxon>Cadophora</taxon>
    </lineage>
</organism>
<feature type="region of interest" description="Disordered" evidence="1">
    <location>
        <begin position="1"/>
        <end position="22"/>
    </location>
</feature>
<reference evidence="2" key="1">
    <citation type="submission" date="2021-02" db="EMBL/GenBank/DDBJ databases">
        <title>Genome sequence Cadophora malorum strain M34.</title>
        <authorList>
            <person name="Stefanovic E."/>
            <person name="Vu D."/>
            <person name="Scully C."/>
            <person name="Dijksterhuis J."/>
            <person name="Roader J."/>
            <person name="Houbraken J."/>
        </authorList>
    </citation>
    <scope>NUCLEOTIDE SEQUENCE</scope>
    <source>
        <strain evidence="2">M34</strain>
    </source>
</reference>